<gene>
    <name evidence="2" type="ORF">SAMN05216207_106818</name>
</gene>
<evidence type="ECO:0000313" key="2">
    <source>
        <dbReference type="EMBL" id="SFO49032.1"/>
    </source>
</evidence>
<name>A0A1I5HL53_PSUAM</name>
<evidence type="ECO:0000313" key="3">
    <source>
        <dbReference type="Proteomes" id="UP000199614"/>
    </source>
</evidence>
<accession>A0A1I5HL53</accession>
<dbReference type="AlphaFoldDB" id="A0A1I5HL53"/>
<dbReference type="Gene3D" id="3.40.50.970">
    <property type="match status" value="1"/>
</dbReference>
<dbReference type="InterPro" id="IPR047211">
    <property type="entry name" value="POXB-like"/>
</dbReference>
<dbReference type="GO" id="GO:0000287">
    <property type="term" value="F:magnesium ion binding"/>
    <property type="evidence" value="ECO:0007669"/>
    <property type="project" value="UniProtKB-ARBA"/>
</dbReference>
<dbReference type="Pfam" id="PF02776">
    <property type="entry name" value="TPP_enzyme_N"/>
    <property type="match status" value="1"/>
</dbReference>
<dbReference type="InterPro" id="IPR012001">
    <property type="entry name" value="Thiamin_PyroP_enz_TPP-bd_dom"/>
</dbReference>
<dbReference type="Proteomes" id="UP000199614">
    <property type="component" value="Unassembled WGS sequence"/>
</dbReference>
<evidence type="ECO:0000259" key="1">
    <source>
        <dbReference type="Pfam" id="PF02776"/>
    </source>
</evidence>
<dbReference type="InterPro" id="IPR029061">
    <property type="entry name" value="THDP-binding"/>
</dbReference>
<sequence length="70" mass="7603">MRFVQVRHEENAALAAVGYAKFTGRSVACLATAGPGANHLLNGLYDARVGEASAVHPEWDLDWRFMPECG</sequence>
<dbReference type="EMBL" id="FOUY01000068">
    <property type="protein sequence ID" value="SFO49032.1"/>
    <property type="molecule type" value="Genomic_DNA"/>
</dbReference>
<dbReference type="GO" id="GO:0030976">
    <property type="term" value="F:thiamine pyrophosphate binding"/>
    <property type="evidence" value="ECO:0007669"/>
    <property type="project" value="InterPro"/>
</dbReference>
<feature type="domain" description="Thiamine pyrophosphate enzyme N-terminal TPP-binding" evidence="1">
    <location>
        <begin position="1"/>
        <end position="50"/>
    </location>
</feature>
<keyword evidence="2" id="KW-0670">Pyruvate</keyword>
<protein>
    <submittedName>
        <fullName evidence="2">Pyruvate dehydrogenase (Quinone)</fullName>
    </submittedName>
</protein>
<dbReference type="SUPFAM" id="SSF52518">
    <property type="entry name" value="Thiamin diphosphate-binding fold (THDP-binding)"/>
    <property type="match status" value="1"/>
</dbReference>
<dbReference type="STRING" id="260086.SAMN05216207_106818"/>
<organism evidence="2 3">
    <name type="scientific">Pseudonocardia ammonioxydans</name>
    <dbReference type="NCBI Taxonomy" id="260086"/>
    <lineage>
        <taxon>Bacteria</taxon>
        <taxon>Bacillati</taxon>
        <taxon>Actinomycetota</taxon>
        <taxon>Actinomycetes</taxon>
        <taxon>Pseudonocardiales</taxon>
        <taxon>Pseudonocardiaceae</taxon>
        <taxon>Pseudonocardia</taxon>
    </lineage>
</organism>
<keyword evidence="3" id="KW-1185">Reference proteome</keyword>
<reference evidence="2 3" key="1">
    <citation type="submission" date="2016-10" db="EMBL/GenBank/DDBJ databases">
        <authorList>
            <person name="de Groot N.N."/>
        </authorList>
    </citation>
    <scope>NUCLEOTIDE SEQUENCE [LARGE SCALE GENOMIC DNA]</scope>
    <source>
        <strain evidence="2 3">CGMCC 4.1877</strain>
    </source>
</reference>
<dbReference type="PANTHER" id="PTHR42981:SF2">
    <property type="entry name" value="PYRUVATE DEHYDROGENASE [UBIQUINONE]"/>
    <property type="match status" value="1"/>
</dbReference>
<dbReference type="PANTHER" id="PTHR42981">
    <property type="entry name" value="PYRUVATE DEHYDROGENASE [UBIQUINONE]"/>
    <property type="match status" value="1"/>
</dbReference>
<proteinExistence type="predicted"/>